<reference evidence="2 3" key="1">
    <citation type="submission" date="2019-03" db="EMBL/GenBank/DDBJ databases">
        <title>Single cell metagenomics reveals metabolic interactions within the superorganism composed of flagellate Streblomastix strix and complex community of Bacteroidetes bacteria on its surface.</title>
        <authorList>
            <person name="Treitli S.C."/>
            <person name="Kolisko M."/>
            <person name="Husnik F."/>
            <person name="Keeling P."/>
            <person name="Hampl V."/>
        </authorList>
    </citation>
    <scope>NUCLEOTIDE SEQUENCE [LARGE SCALE GENOMIC DNA]</scope>
    <source>
        <strain evidence="2">ST1C</strain>
    </source>
</reference>
<accession>A0A5J4UPY7</accession>
<dbReference type="AlphaFoldDB" id="A0A5J4UPY7"/>
<feature type="non-terminal residue" evidence="2">
    <location>
        <position position="430"/>
    </location>
</feature>
<dbReference type="EMBL" id="SNRW01013585">
    <property type="protein sequence ID" value="KAA6372457.1"/>
    <property type="molecule type" value="Genomic_DNA"/>
</dbReference>
<proteinExistence type="predicted"/>
<feature type="compositionally biased region" description="Basic and acidic residues" evidence="1">
    <location>
        <begin position="396"/>
        <end position="405"/>
    </location>
</feature>
<evidence type="ECO:0000256" key="1">
    <source>
        <dbReference type="SAM" id="MobiDB-lite"/>
    </source>
</evidence>
<dbReference type="Proteomes" id="UP000324800">
    <property type="component" value="Unassembled WGS sequence"/>
</dbReference>
<comment type="caution">
    <text evidence="2">The sequence shown here is derived from an EMBL/GenBank/DDBJ whole genome shotgun (WGS) entry which is preliminary data.</text>
</comment>
<sequence>MKQHAIELQTWSISYGRYGKLHFQQFEIFKEKENLDQPEYKRFLKHKVYFPKHLERNSKRKNLQSQKLYITIQTPFHTYLADSLKETEFAPQSLSKVSKHLCSISATSCISQVNQTNSQSKLMQGSKKHLLSPIPGMTISNQELWTKIMDHQLQMINPDHQKTQDLNAKKYNLMLQEQVRNYPSFAKLRPCQLLSQLINQFRPLLSNQNEPSAGFCRLLRSAPFLREQQGQSLKFKTDNSSTAYNLNSGAAAISLLKLTDRILEVAEDFDLQIIAFHINGKQNTIPYSHSRLAMSVDQSIKEEFFYEVFVILRIIPSNDKFSNGSNRKFMRFLVYRRTNGSNLGLSLNIITIGSTASLLTHPFEVLNSKQTNGREATSVDDPRILVISTAVARAHQDSIKNDNPGRKHRRYSPGIQDEKVKEALTPPPPE</sequence>
<evidence type="ECO:0000313" key="3">
    <source>
        <dbReference type="Proteomes" id="UP000324800"/>
    </source>
</evidence>
<gene>
    <name evidence="2" type="ORF">EZS28_032016</name>
</gene>
<organism evidence="2 3">
    <name type="scientific">Streblomastix strix</name>
    <dbReference type="NCBI Taxonomy" id="222440"/>
    <lineage>
        <taxon>Eukaryota</taxon>
        <taxon>Metamonada</taxon>
        <taxon>Preaxostyla</taxon>
        <taxon>Oxymonadida</taxon>
        <taxon>Streblomastigidae</taxon>
        <taxon>Streblomastix</taxon>
    </lineage>
</organism>
<evidence type="ECO:0000313" key="2">
    <source>
        <dbReference type="EMBL" id="KAA6372457.1"/>
    </source>
</evidence>
<feature type="region of interest" description="Disordered" evidence="1">
    <location>
        <begin position="396"/>
        <end position="430"/>
    </location>
</feature>
<name>A0A5J4UPY7_9EUKA</name>
<protein>
    <submittedName>
        <fullName evidence="2">Uncharacterized protein</fullName>
    </submittedName>
</protein>